<evidence type="ECO:0000256" key="2">
    <source>
        <dbReference type="ARBA" id="ARBA00022801"/>
    </source>
</evidence>
<dbReference type="InterPro" id="IPR011650">
    <property type="entry name" value="Peptidase_M20_dimer"/>
</dbReference>
<dbReference type="GeneID" id="25728957"/>
<dbReference type="OrthoDB" id="6119954at2759"/>
<gene>
    <name evidence="4" type="ORF">MNEG_11671</name>
</gene>
<dbReference type="STRING" id="145388.A0A0D2LY04"/>
<dbReference type="Proteomes" id="UP000054498">
    <property type="component" value="Unassembled WGS sequence"/>
</dbReference>
<dbReference type="SUPFAM" id="SSF55031">
    <property type="entry name" value="Bacterial exopeptidase dimerisation domain"/>
    <property type="match status" value="1"/>
</dbReference>
<dbReference type="KEGG" id="mng:MNEG_11671"/>
<proteinExistence type="inferred from homology"/>
<dbReference type="Pfam" id="PF07687">
    <property type="entry name" value="M20_dimer"/>
    <property type="match status" value="1"/>
</dbReference>
<dbReference type="RefSeq" id="XP_013895309.1">
    <property type="nucleotide sequence ID" value="XM_014039855.1"/>
</dbReference>
<evidence type="ECO:0000256" key="1">
    <source>
        <dbReference type="ARBA" id="ARBA00006153"/>
    </source>
</evidence>
<dbReference type="NCBIfam" id="TIGR01891">
    <property type="entry name" value="amidohydrolases"/>
    <property type="match status" value="1"/>
</dbReference>
<dbReference type="Pfam" id="PF01546">
    <property type="entry name" value="Peptidase_M20"/>
    <property type="match status" value="1"/>
</dbReference>
<dbReference type="InterPro" id="IPR036264">
    <property type="entry name" value="Bact_exopeptidase_dim_dom"/>
</dbReference>
<dbReference type="InterPro" id="IPR002933">
    <property type="entry name" value="Peptidase_M20"/>
</dbReference>
<keyword evidence="5" id="KW-1185">Reference proteome</keyword>
<evidence type="ECO:0000313" key="4">
    <source>
        <dbReference type="EMBL" id="KIY96289.1"/>
    </source>
</evidence>
<sequence>MTGGDVMIQEGAIEGASAAFGMHVMPSVPSGTVALRRGTIMAGALSFEITVRGRGGHAALPHLNVDPVVAAASLIGALQTLVSRETSPLGSAVLSVAMLQAGDAYNVIPDSVMLGGTMRALTHEHMMYLKGRVEAMAASHAAGFGCNGTVDWRLDIQPYYPPLVNDDGAADFAWDVATRLLGASKVLETEPIMPAEDFAFFARAVPSTFLFLGIRNETLGSVHNLHSRNFVLDEGELHKGAALHAALAMEYLARGGVQGGAFGVQEAAAAAAAAAEAGGRHEEL</sequence>
<feature type="domain" description="Peptidase M20 dimerisation" evidence="3">
    <location>
        <begin position="43"/>
        <end position="142"/>
    </location>
</feature>
<keyword evidence="2" id="KW-0378">Hydrolase</keyword>
<dbReference type="SUPFAM" id="SSF53187">
    <property type="entry name" value="Zn-dependent exopeptidases"/>
    <property type="match status" value="1"/>
</dbReference>
<protein>
    <recommendedName>
        <fullName evidence="3">Peptidase M20 dimerisation domain-containing protein</fullName>
    </recommendedName>
</protein>
<evidence type="ECO:0000313" key="5">
    <source>
        <dbReference type="Proteomes" id="UP000054498"/>
    </source>
</evidence>
<dbReference type="InterPro" id="IPR017439">
    <property type="entry name" value="Amidohydrolase"/>
</dbReference>
<evidence type="ECO:0000259" key="3">
    <source>
        <dbReference type="Pfam" id="PF07687"/>
    </source>
</evidence>
<dbReference type="EMBL" id="KK103074">
    <property type="protein sequence ID" value="KIY96289.1"/>
    <property type="molecule type" value="Genomic_DNA"/>
</dbReference>
<name>A0A0D2LY04_9CHLO</name>
<reference evidence="4 5" key="1">
    <citation type="journal article" date="2013" name="BMC Genomics">
        <title>Reconstruction of the lipid metabolism for the microalga Monoraphidium neglectum from its genome sequence reveals characteristics suitable for biofuel production.</title>
        <authorList>
            <person name="Bogen C."/>
            <person name="Al-Dilaimi A."/>
            <person name="Albersmeier A."/>
            <person name="Wichmann J."/>
            <person name="Grundmann M."/>
            <person name="Rupp O."/>
            <person name="Lauersen K.J."/>
            <person name="Blifernez-Klassen O."/>
            <person name="Kalinowski J."/>
            <person name="Goesmann A."/>
            <person name="Mussgnug J.H."/>
            <person name="Kruse O."/>
        </authorList>
    </citation>
    <scope>NUCLEOTIDE SEQUENCE [LARGE SCALE GENOMIC DNA]</scope>
    <source>
        <strain evidence="4 5">SAG 48.87</strain>
    </source>
</reference>
<comment type="similarity">
    <text evidence="1">Belongs to the peptidase M20 family.</text>
</comment>
<dbReference type="GO" id="GO:0016787">
    <property type="term" value="F:hydrolase activity"/>
    <property type="evidence" value="ECO:0007669"/>
    <property type="project" value="UniProtKB-KW"/>
</dbReference>
<dbReference type="Gene3D" id="3.40.630.10">
    <property type="entry name" value="Zn peptidases"/>
    <property type="match status" value="1"/>
</dbReference>
<dbReference type="Gene3D" id="3.30.70.360">
    <property type="match status" value="1"/>
</dbReference>
<organism evidence="4 5">
    <name type="scientific">Monoraphidium neglectum</name>
    <dbReference type="NCBI Taxonomy" id="145388"/>
    <lineage>
        <taxon>Eukaryota</taxon>
        <taxon>Viridiplantae</taxon>
        <taxon>Chlorophyta</taxon>
        <taxon>core chlorophytes</taxon>
        <taxon>Chlorophyceae</taxon>
        <taxon>CS clade</taxon>
        <taxon>Sphaeropleales</taxon>
        <taxon>Selenastraceae</taxon>
        <taxon>Monoraphidium</taxon>
    </lineage>
</organism>
<dbReference type="PANTHER" id="PTHR11014:SF62">
    <property type="entry name" value="IAA-AMINO ACID HYDROLASE ILR1-LIKE 6"/>
    <property type="match status" value="1"/>
</dbReference>
<dbReference type="PANTHER" id="PTHR11014">
    <property type="entry name" value="PEPTIDASE M20 FAMILY MEMBER"/>
    <property type="match status" value="1"/>
</dbReference>
<dbReference type="FunFam" id="3.30.70.360:FF:000001">
    <property type="entry name" value="N-acetyldiaminopimelate deacetylase"/>
    <property type="match status" value="1"/>
</dbReference>
<dbReference type="AlphaFoldDB" id="A0A0D2LY04"/>
<accession>A0A0D2LY04</accession>